<comment type="similarity">
    <text evidence="1">Belongs to the UPF0098 family.</text>
</comment>
<dbReference type="Pfam" id="PF01161">
    <property type="entry name" value="PBP"/>
    <property type="match status" value="1"/>
</dbReference>
<evidence type="ECO:0008006" key="5">
    <source>
        <dbReference type="Google" id="ProtNLM"/>
    </source>
</evidence>
<evidence type="ECO:0000313" key="3">
    <source>
        <dbReference type="EMBL" id="SDR30586.1"/>
    </source>
</evidence>
<dbReference type="Proteomes" id="UP000217103">
    <property type="component" value="Unassembled WGS sequence"/>
</dbReference>
<dbReference type="PROSITE" id="PS51257">
    <property type="entry name" value="PROKAR_LIPOPROTEIN"/>
    <property type="match status" value="1"/>
</dbReference>
<organism evidence="3 4">
    <name type="scientific">Thermostaphylospora chromogena</name>
    <dbReference type="NCBI Taxonomy" id="35622"/>
    <lineage>
        <taxon>Bacteria</taxon>
        <taxon>Bacillati</taxon>
        <taxon>Actinomycetota</taxon>
        <taxon>Actinomycetes</taxon>
        <taxon>Streptosporangiales</taxon>
        <taxon>Thermomonosporaceae</taxon>
        <taxon>Thermostaphylospora</taxon>
    </lineage>
</organism>
<evidence type="ECO:0000313" key="4">
    <source>
        <dbReference type="Proteomes" id="UP000217103"/>
    </source>
</evidence>
<dbReference type="SUPFAM" id="SSF49777">
    <property type="entry name" value="PEBP-like"/>
    <property type="match status" value="1"/>
</dbReference>
<dbReference type="NCBIfam" id="TIGR00481">
    <property type="entry name" value="YbhB/YbcL family Raf kinase inhibitor-like protein"/>
    <property type="match status" value="1"/>
</dbReference>
<dbReference type="OrthoDB" id="9797506at2"/>
<name>A0A1H1HZQ6_9ACTN</name>
<dbReference type="InterPro" id="IPR036610">
    <property type="entry name" value="PEBP-like_sf"/>
</dbReference>
<proteinExistence type="inferred from homology"/>
<sequence>MGQPRPSRHARRAVAIATAVGALTAASGCAVLGLTGSGNQVLDSISVSSPRLSEDAPLPANYSCKGKNGNPPLRWSGVPADRTESLAIVVDSALENPQVHWVLFNIDPRTTELGENLGDNLPEGARQGRTSNGKVGYSPPCRESDNYRFSVYALDGKLSQPEGAPLSETLAAIADRTIARGRLTVINIE</sequence>
<dbReference type="PANTHER" id="PTHR30289:SF1">
    <property type="entry name" value="PEBP (PHOSPHATIDYLETHANOLAMINE-BINDING PROTEIN) FAMILY PROTEIN"/>
    <property type="match status" value="1"/>
</dbReference>
<feature type="region of interest" description="Disordered" evidence="2">
    <location>
        <begin position="120"/>
        <end position="139"/>
    </location>
</feature>
<dbReference type="AlphaFoldDB" id="A0A1H1HZQ6"/>
<dbReference type="RefSeq" id="WP_093262427.1">
    <property type="nucleotide sequence ID" value="NZ_FNKK01000002.1"/>
</dbReference>
<accession>A0A1H1HZQ6</accession>
<gene>
    <name evidence="3" type="ORF">SAMN04489764_4976</name>
</gene>
<dbReference type="PANTHER" id="PTHR30289">
    <property type="entry name" value="UNCHARACTERIZED PROTEIN YBCL-RELATED"/>
    <property type="match status" value="1"/>
</dbReference>
<evidence type="ECO:0000256" key="2">
    <source>
        <dbReference type="SAM" id="MobiDB-lite"/>
    </source>
</evidence>
<dbReference type="InterPro" id="IPR005247">
    <property type="entry name" value="YbhB_YbcL/LppC-like"/>
</dbReference>
<dbReference type="STRING" id="35622.SAMN04489764_4976"/>
<evidence type="ECO:0000256" key="1">
    <source>
        <dbReference type="ARBA" id="ARBA00007120"/>
    </source>
</evidence>
<dbReference type="InterPro" id="IPR008914">
    <property type="entry name" value="PEBP"/>
</dbReference>
<protein>
    <recommendedName>
        <fullName evidence="5">Phospholipid-binding protein, PBP family</fullName>
    </recommendedName>
</protein>
<dbReference type="Gene3D" id="3.90.280.10">
    <property type="entry name" value="PEBP-like"/>
    <property type="match status" value="1"/>
</dbReference>
<dbReference type="CDD" id="cd00865">
    <property type="entry name" value="PEBP_bact_arch"/>
    <property type="match status" value="1"/>
</dbReference>
<dbReference type="EMBL" id="FNKK01000002">
    <property type="protein sequence ID" value="SDR30586.1"/>
    <property type="molecule type" value="Genomic_DNA"/>
</dbReference>
<keyword evidence="4" id="KW-1185">Reference proteome</keyword>
<reference evidence="3 4" key="1">
    <citation type="submission" date="2016-10" db="EMBL/GenBank/DDBJ databases">
        <authorList>
            <person name="de Groot N.N."/>
        </authorList>
    </citation>
    <scope>NUCLEOTIDE SEQUENCE [LARGE SCALE GENOMIC DNA]</scope>
    <source>
        <strain evidence="3 4">DSM 43794</strain>
    </source>
</reference>